<dbReference type="InterPro" id="IPR029063">
    <property type="entry name" value="SAM-dependent_MTases_sf"/>
</dbReference>
<reference evidence="1 2" key="1">
    <citation type="journal article" date="2016" name="Front. Microbiol.">
        <title>Genomic Resource of Rice Seed Associated Bacteria.</title>
        <authorList>
            <person name="Midha S."/>
            <person name="Bansal K."/>
            <person name="Sharma S."/>
            <person name="Kumar N."/>
            <person name="Patil P.P."/>
            <person name="Chaudhry V."/>
            <person name="Patil P.B."/>
        </authorList>
    </citation>
    <scope>NUCLEOTIDE SEQUENCE [LARGE SCALE GENOMIC DNA]</scope>
    <source>
        <strain evidence="1 2">RSA13</strain>
    </source>
</reference>
<evidence type="ECO:0000313" key="1">
    <source>
        <dbReference type="EMBL" id="KTT00343.1"/>
    </source>
</evidence>
<dbReference type="SUPFAM" id="SSF53335">
    <property type="entry name" value="S-adenosyl-L-methionine-dependent methyltransferases"/>
    <property type="match status" value="1"/>
</dbReference>
<dbReference type="AlphaFoldDB" id="A0AB34VJG1"/>
<comment type="caution">
    <text evidence="1">The sequence shown here is derived from an EMBL/GenBank/DDBJ whole genome shotgun (WGS) entry which is preliminary data.</text>
</comment>
<protein>
    <submittedName>
        <fullName evidence="1">Integrase</fullName>
    </submittedName>
</protein>
<proteinExistence type="predicted"/>
<organism evidence="1 2">
    <name type="scientific">Pantoea stewartii</name>
    <dbReference type="NCBI Taxonomy" id="66269"/>
    <lineage>
        <taxon>Bacteria</taxon>
        <taxon>Pseudomonadati</taxon>
        <taxon>Pseudomonadota</taxon>
        <taxon>Gammaproteobacteria</taxon>
        <taxon>Enterobacterales</taxon>
        <taxon>Erwiniaceae</taxon>
        <taxon>Pantoea</taxon>
    </lineage>
</organism>
<gene>
    <name evidence="1" type="ORF">RSA13_02785</name>
</gene>
<dbReference type="Proteomes" id="UP000072520">
    <property type="component" value="Unassembled WGS sequence"/>
</dbReference>
<sequence length="238" mass="26899">MSIRTDHEKEFISLFNSIARGTRRIQVFTDFISCSVIALQNGVQFCEKREKKYMAIVGRYQKEDVLSMARLLACVVNGLEEKICDFLGRIYMLLELGDKDKEQYFTPWSVALMMAQLQFGAQLSKPEEVFRDKPFITFAEPACGAGAMTLAFASMLRQAGYSPHRYLWVSVTDIDPLAAGMAYIQLSLCGIPGEVVIGNALSDERRRVLLTPVHYWEGWSGRLQKHVKKPEEQSEAAA</sequence>
<dbReference type="Gene3D" id="3.40.50.150">
    <property type="entry name" value="Vaccinia Virus protein VP39"/>
    <property type="match status" value="1"/>
</dbReference>
<dbReference type="EMBL" id="LDSI01000003">
    <property type="protein sequence ID" value="KTT00343.1"/>
    <property type="molecule type" value="Genomic_DNA"/>
</dbReference>
<evidence type="ECO:0000313" key="2">
    <source>
        <dbReference type="Proteomes" id="UP000072520"/>
    </source>
</evidence>
<accession>A0AB34VJG1</accession>
<dbReference type="RefSeq" id="WP_022622228.1">
    <property type="nucleotide sequence ID" value="NZ_JARNMT010000001.1"/>
</dbReference>
<name>A0AB34VJG1_9GAMM</name>